<organism evidence="2 3">
    <name type="scientific">Spirosoma arboris</name>
    <dbReference type="NCBI Taxonomy" id="2682092"/>
    <lineage>
        <taxon>Bacteria</taxon>
        <taxon>Pseudomonadati</taxon>
        <taxon>Bacteroidota</taxon>
        <taxon>Cytophagia</taxon>
        <taxon>Cytophagales</taxon>
        <taxon>Cytophagaceae</taxon>
        <taxon>Spirosoma</taxon>
    </lineage>
</organism>
<accession>A0A7K1S825</accession>
<dbReference type="EMBL" id="WPIN01000003">
    <property type="protein sequence ID" value="MVM29992.1"/>
    <property type="molecule type" value="Genomic_DNA"/>
</dbReference>
<dbReference type="Gene3D" id="3.10.180.10">
    <property type="entry name" value="2,3-Dihydroxybiphenyl 1,2-Dioxygenase, domain 1"/>
    <property type="match status" value="1"/>
</dbReference>
<dbReference type="AlphaFoldDB" id="A0A7K1S825"/>
<dbReference type="Pfam" id="PF00903">
    <property type="entry name" value="Glyoxalase"/>
    <property type="match status" value="1"/>
</dbReference>
<evidence type="ECO:0000313" key="3">
    <source>
        <dbReference type="Proteomes" id="UP000436006"/>
    </source>
</evidence>
<reference evidence="2 3" key="1">
    <citation type="submission" date="2019-12" db="EMBL/GenBank/DDBJ databases">
        <title>Spirosoma sp. HMF4905 genome sequencing and assembly.</title>
        <authorList>
            <person name="Kang H."/>
            <person name="Cha I."/>
            <person name="Kim H."/>
            <person name="Joh K."/>
        </authorList>
    </citation>
    <scope>NUCLEOTIDE SEQUENCE [LARGE SCALE GENOMIC DNA]</scope>
    <source>
        <strain evidence="2 3">HMF4905</strain>
    </source>
</reference>
<gene>
    <name evidence="2" type="ORF">GO755_08110</name>
</gene>
<dbReference type="RefSeq" id="WP_157584253.1">
    <property type="nucleotide sequence ID" value="NZ_WPIN01000003.1"/>
</dbReference>
<keyword evidence="3" id="KW-1185">Reference proteome</keyword>
<dbReference type="InterPro" id="IPR004360">
    <property type="entry name" value="Glyas_Fos-R_dOase_dom"/>
</dbReference>
<protein>
    <submittedName>
        <fullName evidence="2">VOC family protein</fullName>
    </submittedName>
</protein>
<comment type="caution">
    <text evidence="2">The sequence shown here is derived from an EMBL/GenBank/DDBJ whole genome shotgun (WGS) entry which is preliminary data.</text>
</comment>
<evidence type="ECO:0000259" key="1">
    <source>
        <dbReference type="PROSITE" id="PS51819"/>
    </source>
</evidence>
<dbReference type="SUPFAM" id="SSF54593">
    <property type="entry name" value="Glyoxalase/Bleomycin resistance protein/Dihydroxybiphenyl dioxygenase"/>
    <property type="match status" value="1"/>
</dbReference>
<sequence>MANTNFLGLRTVIYAAPNLLETKEWYTKALGLEPYFDQTFYVGFNVGGYELGLDPAAQIAEGSTVTYWGVSDIEASVQRLLDLGATAHTDSQDVGDGIKVATVRDPFGNVVGLIENPHFSL</sequence>
<dbReference type="Proteomes" id="UP000436006">
    <property type="component" value="Unassembled WGS sequence"/>
</dbReference>
<dbReference type="PROSITE" id="PS51819">
    <property type="entry name" value="VOC"/>
    <property type="match status" value="1"/>
</dbReference>
<feature type="domain" description="VOC" evidence="1">
    <location>
        <begin position="8"/>
        <end position="116"/>
    </location>
</feature>
<name>A0A7K1S825_9BACT</name>
<evidence type="ECO:0000313" key="2">
    <source>
        <dbReference type="EMBL" id="MVM29992.1"/>
    </source>
</evidence>
<dbReference type="InterPro" id="IPR029068">
    <property type="entry name" value="Glyas_Bleomycin-R_OHBP_Dase"/>
</dbReference>
<dbReference type="InterPro" id="IPR037523">
    <property type="entry name" value="VOC_core"/>
</dbReference>
<proteinExistence type="predicted"/>